<dbReference type="AlphaFoldDB" id="A0AAD9JQ31"/>
<dbReference type="SUPFAM" id="SSF53649">
    <property type="entry name" value="Alkaline phosphatase-like"/>
    <property type="match status" value="1"/>
</dbReference>
<protein>
    <recommendedName>
        <fullName evidence="1">alkaline phosphatase</fullName>
        <ecNumber evidence="1">3.1.3.1</ecNumber>
    </recommendedName>
</protein>
<dbReference type="InterPro" id="IPR001952">
    <property type="entry name" value="Alkaline_phosphatase"/>
</dbReference>
<dbReference type="EC" id="3.1.3.1" evidence="1"/>
<keyword evidence="3" id="KW-0862">Zinc</keyword>
<evidence type="ECO:0000256" key="2">
    <source>
        <dbReference type="ARBA" id="ARBA00022553"/>
    </source>
</evidence>
<dbReference type="EMBL" id="JAODUO010001932">
    <property type="protein sequence ID" value="KAK2156857.1"/>
    <property type="molecule type" value="Genomic_DNA"/>
</dbReference>
<evidence type="ECO:0000313" key="6">
    <source>
        <dbReference type="EMBL" id="KAK2156857.1"/>
    </source>
</evidence>
<feature type="signal peptide" evidence="5">
    <location>
        <begin position="1"/>
        <end position="19"/>
    </location>
</feature>
<evidence type="ECO:0000256" key="3">
    <source>
        <dbReference type="PIRSR" id="PIRSR601952-2"/>
    </source>
</evidence>
<comment type="cofactor">
    <cofactor evidence="3">
        <name>Zn(2+)</name>
        <dbReference type="ChEBI" id="CHEBI:29105"/>
    </cofactor>
    <text evidence="3">Binds 2 Zn(2+) ions.</text>
</comment>
<reference evidence="6" key="1">
    <citation type="journal article" date="2023" name="Mol. Biol. Evol.">
        <title>Third-Generation Sequencing Reveals the Adaptive Role of the Epigenome in Three Deep-Sea Polychaetes.</title>
        <authorList>
            <person name="Perez M."/>
            <person name="Aroh O."/>
            <person name="Sun Y."/>
            <person name="Lan Y."/>
            <person name="Juniper S.K."/>
            <person name="Young C.R."/>
            <person name="Angers B."/>
            <person name="Qian P.Y."/>
        </authorList>
    </citation>
    <scope>NUCLEOTIDE SEQUENCE</scope>
    <source>
        <strain evidence="6">R07B-5</strain>
    </source>
</reference>
<keyword evidence="4" id="KW-0812">Transmembrane</keyword>
<dbReference type="InterPro" id="IPR017850">
    <property type="entry name" value="Alkaline_phosphatase_core_sf"/>
</dbReference>
<dbReference type="Gene3D" id="3.40.720.10">
    <property type="entry name" value="Alkaline Phosphatase, subunit A"/>
    <property type="match status" value="1"/>
</dbReference>
<comment type="cofactor">
    <cofactor evidence="3">
        <name>Mg(2+)</name>
        <dbReference type="ChEBI" id="CHEBI:18420"/>
    </cofactor>
    <text evidence="3">Binds 1 Mg(2+) ion.</text>
</comment>
<keyword evidence="5" id="KW-0732">Signal</keyword>
<gene>
    <name evidence="6" type="ORF">NP493_1935g00000</name>
</gene>
<evidence type="ECO:0000256" key="4">
    <source>
        <dbReference type="SAM" id="Phobius"/>
    </source>
</evidence>
<keyword evidence="4" id="KW-0472">Membrane</keyword>
<name>A0AAD9JQ31_RIDPI</name>
<keyword evidence="2" id="KW-0597">Phosphoprotein</keyword>
<keyword evidence="7" id="KW-1185">Reference proteome</keyword>
<feature type="binding site" evidence="3">
    <location>
        <position position="68"/>
    </location>
    <ligand>
        <name>Mg(2+)</name>
        <dbReference type="ChEBI" id="CHEBI:18420"/>
    </ligand>
</feature>
<sequence>MAEVYVCVAILLVAAAIDGAEVKAPRSRRSLPRTQTNWNVLGSTELNRALQWKSNTNVAKNVILFLGDGMGPTTVTAARFYLAQSRGKKIEDTALTWETFPDVALSKVNVVTSLTLPCLNILLVSSVLMWVRAEIHKTK</sequence>
<dbReference type="PANTHER" id="PTHR11596:SF5">
    <property type="entry name" value="ALKALINE PHOSPHATASE"/>
    <property type="match status" value="1"/>
</dbReference>
<dbReference type="Proteomes" id="UP001209878">
    <property type="component" value="Unassembled WGS sequence"/>
</dbReference>
<feature type="binding site" evidence="3">
    <location>
        <position position="68"/>
    </location>
    <ligand>
        <name>Zn(2+)</name>
        <dbReference type="ChEBI" id="CHEBI:29105"/>
        <label>2</label>
    </ligand>
</feature>
<organism evidence="6 7">
    <name type="scientific">Ridgeia piscesae</name>
    <name type="common">Tubeworm</name>
    <dbReference type="NCBI Taxonomy" id="27915"/>
    <lineage>
        <taxon>Eukaryota</taxon>
        <taxon>Metazoa</taxon>
        <taxon>Spiralia</taxon>
        <taxon>Lophotrochozoa</taxon>
        <taxon>Annelida</taxon>
        <taxon>Polychaeta</taxon>
        <taxon>Sedentaria</taxon>
        <taxon>Canalipalpata</taxon>
        <taxon>Sabellida</taxon>
        <taxon>Siboglinidae</taxon>
        <taxon>Ridgeia</taxon>
    </lineage>
</organism>
<comment type="caution">
    <text evidence="6">The sequence shown here is derived from an EMBL/GenBank/DDBJ whole genome shotgun (WGS) entry which is preliminary data.</text>
</comment>
<feature type="transmembrane region" description="Helical" evidence="4">
    <location>
        <begin position="110"/>
        <end position="131"/>
    </location>
</feature>
<dbReference type="GO" id="GO:0004035">
    <property type="term" value="F:alkaline phosphatase activity"/>
    <property type="evidence" value="ECO:0007669"/>
    <property type="project" value="UniProtKB-EC"/>
</dbReference>
<accession>A0AAD9JQ31</accession>
<evidence type="ECO:0000256" key="5">
    <source>
        <dbReference type="SAM" id="SignalP"/>
    </source>
</evidence>
<proteinExistence type="predicted"/>
<keyword evidence="3" id="KW-0479">Metal-binding</keyword>
<feature type="chain" id="PRO_5042005239" description="alkaline phosphatase" evidence="5">
    <location>
        <begin position="20"/>
        <end position="139"/>
    </location>
</feature>
<evidence type="ECO:0000256" key="1">
    <source>
        <dbReference type="ARBA" id="ARBA00012647"/>
    </source>
</evidence>
<dbReference type="Pfam" id="PF00245">
    <property type="entry name" value="Alk_phosphatase"/>
    <property type="match status" value="1"/>
</dbReference>
<evidence type="ECO:0000313" key="7">
    <source>
        <dbReference type="Proteomes" id="UP001209878"/>
    </source>
</evidence>
<keyword evidence="3" id="KW-0460">Magnesium</keyword>
<dbReference type="GO" id="GO:0046872">
    <property type="term" value="F:metal ion binding"/>
    <property type="evidence" value="ECO:0007669"/>
    <property type="project" value="UniProtKB-KW"/>
</dbReference>
<dbReference type="PANTHER" id="PTHR11596">
    <property type="entry name" value="ALKALINE PHOSPHATASE"/>
    <property type="match status" value="1"/>
</dbReference>
<keyword evidence="4" id="KW-1133">Transmembrane helix</keyword>